<dbReference type="RefSeq" id="WP_325775489.1">
    <property type="nucleotide sequence ID" value="NZ_VTDN01000006.1"/>
</dbReference>
<sequence length="184" mass="21790">MIYQSEDHFTHDRSWKNEIIDDLKSVAIAKNFPCTSAQKFITTHRFFYSFCCKEQFKNYHQFTSALLLYTNTLKEHLDDSLVEQPLVVFFDKNLNRFFKHNPKELIWDALGYAQQFDSGLSNNRKFNEMTDTKQTFFFNDLDLCLNIVDSSVKYSRGVFDKNLMLILHLKKKNSPRIITMKKAS</sequence>
<name>A0ABU6DTC6_9GAMM</name>
<gene>
    <name evidence="1" type="ORF">I2F25_08650</name>
</gene>
<evidence type="ECO:0000313" key="1">
    <source>
        <dbReference type="EMBL" id="MEB5477106.1"/>
    </source>
</evidence>
<keyword evidence="2" id="KW-1185">Reference proteome</keyword>
<comment type="caution">
    <text evidence="1">The sequence shown here is derived from an EMBL/GenBank/DDBJ whole genome shotgun (WGS) entry which is preliminary data.</text>
</comment>
<evidence type="ECO:0000313" key="2">
    <source>
        <dbReference type="Proteomes" id="UP001339883"/>
    </source>
</evidence>
<dbReference type="Pfam" id="PF08892">
    <property type="entry name" value="YqcI_YcgG"/>
    <property type="match status" value="1"/>
</dbReference>
<proteinExistence type="predicted"/>
<protein>
    <submittedName>
        <fullName evidence="1">YqcI/YcgG family protein</fullName>
    </submittedName>
</protein>
<reference evidence="1 2" key="1">
    <citation type="submission" date="2019-08" db="EMBL/GenBank/DDBJ databases">
        <title>Five species of Acinetobacter isolated from floral nectar and animal pollinators.</title>
        <authorList>
            <person name="Hendry T.A."/>
        </authorList>
    </citation>
    <scope>NUCLEOTIDE SEQUENCE [LARGE SCALE GENOMIC DNA]</scope>
    <source>
        <strain evidence="1 2">MD18.27</strain>
    </source>
</reference>
<dbReference type="EMBL" id="VTDN01000006">
    <property type="protein sequence ID" value="MEB5477106.1"/>
    <property type="molecule type" value="Genomic_DNA"/>
</dbReference>
<dbReference type="InterPro" id="IPR014988">
    <property type="entry name" value="Uncharacterised_YqcI/YcgG"/>
</dbReference>
<dbReference type="Proteomes" id="UP001339883">
    <property type="component" value="Unassembled WGS sequence"/>
</dbReference>
<organism evidence="1 2">
    <name type="scientific">Acinetobacter pollinis</name>
    <dbReference type="NCBI Taxonomy" id="2605270"/>
    <lineage>
        <taxon>Bacteria</taxon>
        <taxon>Pseudomonadati</taxon>
        <taxon>Pseudomonadota</taxon>
        <taxon>Gammaproteobacteria</taxon>
        <taxon>Moraxellales</taxon>
        <taxon>Moraxellaceae</taxon>
        <taxon>Acinetobacter</taxon>
    </lineage>
</organism>
<accession>A0ABU6DTC6</accession>